<sequence length="34" mass="4221">MMYYSVINVNFFQFIIDIIQKQYLIDNCKNIHHN</sequence>
<name>L0FZ15_ECHVK</name>
<dbReference type="KEGG" id="evi:Echvi_2041"/>
<organism evidence="1 2">
    <name type="scientific">Echinicola vietnamensis (strain DSM 17526 / LMG 23754 / KMM 6221)</name>
    <dbReference type="NCBI Taxonomy" id="926556"/>
    <lineage>
        <taxon>Bacteria</taxon>
        <taxon>Pseudomonadati</taxon>
        <taxon>Bacteroidota</taxon>
        <taxon>Cytophagia</taxon>
        <taxon>Cytophagales</taxon>
        <taxon>Cyclobacteriaceae</taxon>
        <taxon>Echinicola</taxon>
    </lineage>
</organism>
<proteinExistence type="predicted"/>
<gene>
    <name evidence="1" type="ordered locus">Echvi_2041</name>
</gene>
<evidence type="ECO:0000313" key="2">
    <source>
        <dbReference type="Proteomes" id="UP000010796"/>
    </source>
</evidence>
<reference evidence="2" key="1">
    <citation type="submission" date="2012-02" db="EMBL/GenBank/DDBJ databases">
        <title>The complete genome of Echinicola vietnamensis DSM 17526.</title>
        <authorList>
            <person name="Lucas S."/>
            <person name="Copeland A."/>
            <person name="Lapidus A."/>
            <person name="Glavina del Rio T."/>
            <person name="Dalin E."/>
            <person name="Tice H."/>
            <person name="Bruce D."/>
            <person name="Goodwin L."/>
            <person name="Pitluck S."/>
            <person name="Peters L."/>
            <person name="Ovchinnikova G."/>
            <person name="Teshima H."/>
            <person name="Kyrpides N."/>
            <person name="Mavromatis K."/>
            <person name="Ivanova N."/>
            <person name="Brettin T."/>
            <person name="Detter J.C."/>
            <person name="Han C."/>
            <person name="Larimer F."/>
            <person name="Land M."/>
            <person name="Hauser L."/>
            <person name="Markowitz V."/>
            <person name="Cheng J.-F."/>
            <person name="Hugenholtz P."/>
            <person name="Woyke T."/>
            <person name="Wu D."/>
            <person name="Brambilla E."/>
            <person name="Klenk H.-P."/>
            <person name="Eisen J.A."/>
        </authorList>
    </citation>
    <scope>NUCLEOTIDE SEQUENCE [LARGE SCALE GENOMIC DNA]</scope>
    <source>
        <strain evidence="2">DSM 17526 / LMG 23754 / KMM 6221</strain>
    </source>
</reference>
<keyword evidence="2" id="KW-1185">Reference proteome</keyword>
<dbReference type="EMBL" id="CP003346">
    <property type="protein sequence ID" value="AGA78293.1"/>
    <property type="molecule type" value="Genomic_DNA"/>
</dbReference>
<protein>
    <submittedName>
        <fullName evidence="1">Uncharacterized protein</fullName>
    </submittedName>
</protein>
<accession>L0FZ15</accession>
<dbReference type="AlphaFoldDB" id="L0FZ15"/>
<dbReference type="Proteomes" id="UP000010796">
    <property type="component" value="Chromosome"/>
</dbReference>
<dbReference type="HOGENOM" id="CLU_3373483_0_0_10"/>
<evidence type="ECO:0000313" key="1">
    <source>
        <dbReference type="EMBL" id="AGA78293.1"/>
    </source>
</evidence>